<dbReference type="Proteomes" id="UP000279859">
    <property type="component" value="Unassembled WGS sequence"/>
</dbReference>
<feature type="transmembrane region" description="Helical" evidence="1">
    <location>
        <begin position="208"/>
        <end position="232"/>
    </location>
</feature>
<keyword evidence="1" id="KW-1133">Transmembrane helix</keyword>
<comment type="caution">
    <text evidence="2">The sequence shown here is derived from an EMBL/GenBank/DDBJ whole genome shotgun (WGS) entry which is preliminary data.</text>
</comment>
<feature type="transmembrane region" description="Helical" evidence="1">
    <location>
        <begin position="47"/>
        <end position="72"/>
    </location>
</feature>
<evidence type="ECO:0000256" key="1">
    <source>
        <dbReference type="SAM" id="Phobius"/>
    </source>
</evidence>
<dbReference type="AlphaFoldDB" id="A0A3M8LP63"/>
<evidence type="ECO:0000313" key="3">
    <source>
        <dbReference type="Proteomes" id="UP000279859"/>
    </source>
</evidence>
<sequence>MSTEPERVPQPDEQPAVPTALGDSLAQAARRAGFGAATDTEPITGHVLLGAMGGIRGIVEAVLPGLVFVVLYTLTRDLVLSLAAPVALGVLFVLARLLQRQPVTPALGGLAGIGISAVLSLITGRAEDFYVTGFLTNAAYALAFLVSAVVGWPLIGLAVGFLMGDGVAWRGDPVKRRVLTILTYCWAGLFLLRLAVELPLYFSGNIAWLGAMKLLMGIPLYAPLLVVSWLVVRSLYRERVTPRVD</sequence>
<dbReference type="OrthoDB" id="5244221at2"/>
<dbReference type="InterPro" id="IPR016566">
    <property type="entry name" value="UCP010219"/>
</dbReference>
<keyword evidence="1" id="KW-0812">Transmembrane</keyword>
<protein>
    <submittedName>
        <fullName evidence="2">DUF3159 domain-containing protein</fullName>
    </submittedName>
</protein>
<reference evidence="2 3" key="1">
    <citation type="submission" date="2018-11" db="EMBL/GenBank/DDBJ databases">
        <title>Cryobacterium sp. nov., isolated from rhizosphere soil of lettuce.</title>
        <authorList>
            <person name="Wang Y."/>
        </authorList>
    </citation>
    <scope>NUCLEOTIDE SEQUENCE [LARGE SCALE GENOMIC DNA]</scope>
    <source>
        <strain evidence="2 3">NEAU-85</strain>
    </source>
</reference>
<dbReference type="EMBL" id="RDSR01000004">
    <property type="protein sequence ID" value="RNE66599.1"/>
    <property type="molecule type" value="Genomic_DNA"/>
</dbReference>
<dbReference type="PIRSF" id="PIRSF010219">
    <property type="entry name" value="UCP010219"/>
    <property type="match status" value="1"/>
</dbReference>
<dbReference type="Pfam" id="PF11361">
    <property type="entry name" value="DUF3159"/>
    <property type="match status" value="1"/>
</dbReference>
<feature type="transmembrane region" description="Helical" evidence="1">
    <location>
        <begin position="176"/>
        <end position="196"/>
    </location>
</feature>
<keyword evidence="3" id="KW-1185">Reference proteome</keyword>
<gene>
    <name evidence="2" type="ORF">EEJ31_04190</name>
</gene>
<feature type="transmembrane region" description="Helical" evidence="1">
    <location>
        <begin position="105"/>
        <end position="126"/>
    </location>
</feature>
<dbReference type="RefSeq" id="WP_123045033.1">
    <property type="nucleotide sequence ID" value="NZ_RDSR01000004.1"/>
</dbReference>
<keyword evidence="1" id="KW-0472">Membrane</keyword>
<organism evidence="2 3">
    <name type="scientific">Cryobacterium tepidiphilum</name>
    <dbReference type="NCBI Taxonomy" id="2486026"/>
    <lineage>
        <taxon>Bacteria</taxon>
        <taxon>Bacillati</taxon>
        <taxon>Actinomycetota</taxon>
        <taxon>Actinomycetes</taxon>
        <taxon>Micrococcales</taxon>
        <taxon>Microbacteriaceae</taxon>
        <taxon>Cryobacterium</taxon>
    </lineage>
</organism>
<proteinExistence type="predicted"/>
<feature type="transmembrane region" description="Helical" evidence="1">
    <location>
        <begin position="138"/>
        <end position="164"/>
    </location>
</feature>
<evidence type="ECO:0000313" key="2">
    <source>
        <dbReference type="EMBL" id="RNE66599.1"/>
    </source>
</evidence>
<name>A0A3M8LP63_9MICO</name>
<feature type="transmembrane region" description="Helical" evidence="1">
    <location>
        <begin position="78"/>
        <end position="98"/>
    </location>
</feature>
<accession>A0A3M8LP63</accession>